<comment type="pathway">
    <text evidence="12">Cofactor biosynthesis; molybdopterin biosynthesis.</text>
</comment>
<dbReference type="GO" id="GO:1904047">
    <property type="term" value="F:S-adenosyl-L-methionine binding"/>
    <property type="evidence" value="ECO:0007669"/>
    <property type="project" value="UniProtKB-UniRule"/>
</dbReference>
<evidence type="ECO:0000256" key="9">
    <source>
        <dbReference type="ARBA" id="ARBA00023150"/>
    </source>
</evidence>
<feature type="binding site" evidence="12">
    <location>
        <position position="70"/>
    </location>
    <ligand>
        <name>S-adenosyl-L-methionine</name>
        <dbReference type="ChEBI" id="CHEBI:59789"/>
    </ligand>
</feature>
<dbReference type="SFLD" id="SFLDG01067">
    <property type="entry name" value="SPASM/twitch_domain_containing"/>
    <property type="match status" value="1"/>
</dbReference>
<feature type="domain" description="Radical SAM core" evidence="13">
    <location>
        <begin position="6"/>
        <end position="232"/>
    </location>
</feature>
<keyword evidence="2 12" id="KW-0004">4Fe-4S</keyword>
<dbReference type="CDD" id="cd21117">
    <property type="entry name" value="Twitch_MoaA"/>
    <property type="match status" value="1"/>
</dbReference>
<dbReference type="GO" id="GO:0005525">
    <property type="term" value="F:GTP binding"/>
    <property type="evidence" value="ECO:0007669"/>
    <property type="project" value="UniProtKB-UniRule"/>
</dbReference>
<feature type="binding site" evidence="12">
    <location>
        <position position="121"/>
    </location>
    <ligand>
        <name>S-adenosyl-L-methionine</name>
        <dbReference type="ChEBI" id="CHEBI:59789"/>
    </ligand>
</feature>
<organism evidence="14 15">
    <name type="scientific">Candidatus Corynebacterium gallistercoris</name>
    <dbReference type="NCBI Taxonomy" id="2838530"/>
    <lineage>
        <taxon>Bacteria</taxon>
        <taxon>Bacillati</taxon>
        <taxon>Actinomycetota</taxon>
        <taxon>Actinomycetes</taxon>
        <taxon>Mycobacteriales</taxon>
        <taxon>Corynebacteriaceae</taxon>
        <taxon>Corynebacterium</taxon>
    </lineage>
</organism>
<evidence type="ECO:0000259" key="13">
    <source>
        <dbReference type="PROSITE" id="PS51918"/>
    </source>
</evidence>
<dbReference type="InterPro" id="IPR010505">
    <property type="entry name" value="MoaA_twitch"/>
</dbReference>
<evidence type="ECO:0000313" key="14">
    <source>
        <dbReference type="EMBL" id="HIW95976.1"/>
    </source>
</evidence>
<keyword evidence="3 12" id="KW-0949">S-adenosyl-L-methionine</keyword>
<dbReference type="InterPro" id="IPR013483">
    <property type="entry name" value="MoaA"/>
</dbReference>
<dbReference type="PROSITE" id="PS51918">
    <property type="entry name" value="RADICAL_SAM"/>
    <property type="match status" value="1"/>
</dbReference>
<comment type="function">
    <text evidence="12">Catalyzes the cyclization of GTP to (8S)-3',8-cyclo-7,8-dihydroguanosine 5'-triphosphate.</text>
</comment>
<dbReference type="NCBIfam" id="TIGR02666">
    <property type="entry name" value="moaA"/>
    <property type="match status" value="1"/>
</dbReference>
<keyword evidence="4 12" id="KW-0479">Metal-binding</keyword>
<accession>A0A9D1RWW2</accession>
<dbReference type="InterPro" id="IPR000385">
    <property type="entry name" value="MoaA_NifB_PqqE_Fe-S-bd_CS"/>
</dbReference>
<dbReference type="InterPro" id="IPR006638">
    <property type="entry name" value="Elp3/MiaA/NifB-like_rSAM"/>
</dbReference>
<dbReference type="SFLD" id="SFLDG01386">
    <property type="entry name" value="main_SPASM_domain-containing"/>
    <property type="match status" value="1"/>
</dbReference>
<dbReference type="InterPro" id="IPR058240">
    <property type="entry name" value="rSAM_sf"/>
</dbReference>
<name>A0A9D1RWW2_9CORY</name>
<comment type="subunit">
    <text evidence="12">Monomer and homodimer.</text>
</comment>
<dbReference type="InterPro" id="IPR050105">
    <property type="entry name" value="MoCo_biosynth_MoaA/MoaC"/>
</dbReference>
<keyword evidence="10 12" id="KW-0456">Lyase</keyword>
<dbReference type="AlphaFoldDB" id="A0A9D1RWW2"/>
<evidence type="ECO:0000256" key="10">
    <source>
        <dbReference type="ARBA" id="ARBA00023239"/>
    </source>
</evidence>
<protein>
    <recommendedName>
        <fullName evidence="1 12">GTP 3',8-cyclase</fullName>
        <ecNumber evidence="1 12">4.1.99.22</ecNumber>
    </recommendedName>
    <alternativeName>
        <fullName evidence="12">Molybdenum cofactor biosynthesis protein A</fullName>
    </alternativeName>
</protein>
<comment type="catalytic activity">
    <reaction evidence="11 12">
        <text>GTP + AH2 + S-adenosyl-L-methionine = (8S)-3',8-cyclo-7,8-dihydroguanosine 5'-triphosphate + 5'-deoxyadenosine + L-methionine + A + H(+)</text>
        <dbReference type="Rhea" id="RHEA:49576"/>
        <dbReference type="ChEBI" id="CHEBI:13193"/>
        <dbReference type="ChEBI" id="CHEBI:15378"/>
        <dbReference type="ChEBI" id="CHEBI:17319"/>
        <dbReference type="ChEBI" id="CHEBI:17499"/>
        <dbReference type="ChEBI" id="CHEBI:37565"/>
        <dbReference type="ChEBI" id="CHEBI:57844"/>
        <dbReference type="ChEBI" id="CHEBI:59789"/>
        <dbReference type="ChEBI" id="CHEBI:131766"/>
        <dbReference type="EC" id="4.1.99.22"/>
    </reaction>
</comment>
<dbReference type="SFLD" id="SFLDG01383">
    <property type="entry name" value="cyclic_pyranopterin_phosphate"/>
    <property type="match status" value="1"/>
</dbReference>
<feature type="binding site" evidence="12">
    <location>
        <position position="22"/>
    </location>
    <ligand>
        <name>[4Fe-4S] cluster</name>
        <dbReference type="ChEBI" id="CHEBI:49883"/>
        <label>1</label>
        <note>4Fe-4S-S-AdoMet</note>
    </ligand>
</feature>
<evidence type="ECO:0000256" key="3">
    <source>
        <dbReference type="ARBA" id="ARBA00022691"/>
    </source>
</evidence>
<dbReference type="SFLD" id="SFLDS00029">
    <property type="entry name" value="Radical_SAM"/>
    <property type="match status" value="1"/>
</dbReference>
<dbReference type="PROSITE" id="PS01305">
    <property type="entry name" value="MOAA_NIFB_PQQE"/>
    <property type="match status" value="1"/>
</dbReference>
<comment type="similarity">
    <text evidence="12">Belongs to the radical SAM superfamily. MoaA family.</text>
</comment>
<dbReference type="Gene3D" id="3.20.20.70">
    <property type="entry name" value="Aldolase class I"/>
    <property type="match status" value="1"/>
</dbReference>
<dbReference type="SUPFAM" id="SSF102114">
    <property type="entry name" value="Radical SAM enzymes"/>
    <property type="match status" value="1"/>
</dbReference>
<dbReference type="Proteomes" id="UP000824189">
    <property type="component" value="Unassembled WGS sequence"/>
</dbReference>
<feature type="binding site" evidence="12">
    <location>
        <position position="272"/>
    </location>
    <ligand>
        <name>[4Fe-4S] cluster</name>
        <dbReference type="ChEBI" id="CHEBI:49883"/>
        <label>2</label>
        <note>4Fe-4S-substrate</note>
    </ligand>
</feature>
<feature type="binding site" evidence="12">
    <location>
        <position position="97"/>
    </location>
    <ligand>
        <name>GTP</name>
        <dbReference type="ChEBI" id="CHEBI:37565"/>
    </ligand>
</feature>
<keyword evidence="5 12" id="KW-0547">Nucleotide-binding</keyword>
<feature type="binding site" evidence="12">
    <location>
        <position position="192"/>
    </location>
    <ligand>
        <name>S-adenosyl-L-methionine</name>
        <dbReference type="ChEBI" id="CHEBI:59789"/>
    </ligand>
</feature>
<dbReference type="HAMAP" id="MF_01225_B">
    <property type="entry name" value="MoaA_B"/>
    <property type="match status" value="1"/>
</dbReference>
<feature type="binding site" evidence="12">
    <location>
        <position position="28"/>
    </location>
    <ligand>
        <name>S-adenosyl-L-methionine</name>
        <dbReference type="ChEBI" id="CHEBI:59789"/>
    </ligand>
</feature>
<reference evidence="14" key="2">
    <citation type="submission" date="2021-04" db="EMBL/GenBank/DDBJ databases">
        <authorList>
            <person name="Gilroy R."/>
        </authorList>
    </citation>
    <scope>NUCLEOTIDE SEQUENCE</scope>
    <source>
        <strain evidence="14">4376</strain>
    </source>
</reference>
<keyword evidence="7 12" id="KW-0411">Iron-sulfur</keyword>
<evidence type="ECO:0000256" key="12">
    <source>
        <dbReference type="HAMAP-Rule" id="MF_01225"/>
    </source>
</evidence>
<evidence type="ECO:0000256" key="8">
    <source>
        <dbReference type="ARBA" id="ARBA00023134"/>
    </source>
</evidence>
<feature type="binding site" evidence="12">
    <location>
        <position position="15"/>
    </location>
    <ligand>
        <name>GTP</name>
        <dbReference type="ChEBI" id="CHEBI:37565"/>
    </ligand>
</feature>
<keyword evidence="6 12" id="KW-0408">Iron</keyword>
<dbReference type="GO" id="GO:0046872">
    <property type="term" value="F:metal ion binding"/>
    <property type="evidence" value="ECO:0007669"/>
    <property type="project" value="UniProtKB-KW"/>
</dbReference>
<evidence type="ECO:0000256" key="1">
    <source>
        <dbReference type="ARBA" id="ARBA00012167"/>
    </source>
</evidence>
<proteinExistence type="inferred from homology"/>
<feature type="binding site" evidence="12">
    <location>
        <position position="286"/>
    </location>
    <ligand>
        <name>[4Fe-4S] cluster</name>
        <dbReference type="ChEBI" id="CHEBI:49883"/>
        <label>2</label>
        <note>4Fe-4S-substrate</note>
    </ligand>
</feature>
<feature type="binding site" evidence="12">
    <location>
        <position position="158"/>
    </location>
    <ligand>
        <name>GTP</name>
        <dbReference type="ChEBI" id="CHEBI:37565"/>
    </ligand>
</feature>
<dbReference type="Pfam" id="PF04055">
    <property type="entry name" value="Radical_SAM"/>
    <property type="match status" value="1"/>
</dbReference>
<evidence type="ECO:0000256" key="7">
    <source>
        <dbReference type="ARBA" id="ARBA00023014"/>
    </source>
</evidence>
<dbReference type="Pfam" id="PF06463">
    <property type="entry name" value="Mob_synth_C"/>
    <property type="match status" value="1"/>
</dbReference>
<dbReference type="GO" id="GO:0061799">
    <property type="term" value="F:cyclic pyranopterin monophosphate synthase activity"/>
    <property type="evidence" value="ECO:0007669"/>
    <property type="project" value="TreeGrafter"/>
</dbReference>
<comment type="caution">
    <text evidence="14">The sequence shown here is derived from an EMBL/GenBank/DDBJ whole genome shotgun (WGS) entry which is preliminary data.</text>
</comment>
<dbReference type="EC" id="4.1.99.22" evidence="1 12"/>
<evidence type="ECO:0000313" key="15">
    <source>
        <dbReference type="Proteomes" id="UP000824189"/>
    </source>
</evidence>
<gene>
    <name evidence="12 14" type="primary">moaA</name>
    <name evidence="14" type="ORF">H9867_05760</name>
</gene>
<dbReference type="PANTHER" id="PTHR22960">
    <property type="entry name" value="MOLYBDOPTERIN COFACTOR SYNTHESIS PROTEIN A"/>
    <property type="match status" value="1"/>
</dbReference>
<keyword evidence="8 12" id="KW-0342">GTP-binding</keyword>
<feature type="binding site" evidence="12">
    <location>
        <position position="269"/>
    </location>
    <ligand>
        <name>[4Fe-4S] cluster</name>
        <dbReference type="ChEBI" id="CHEBI:49883"/>
        <label>2</label>
        <note>4Fe-4S-substrate</note>
    </ligand>
</feature>
<comment type="cofactor">
    <cofactor evidence="12">
        <name>[4Fe-4S] cluster</name>
        <dbReference type="ChEBI" id="CHEBI:49883"/>
    </cofactor>
    <text evidence="12">Binds 2 [4Fe-4S] clusters. Binds 1 [4Fe-4S] cluster coordinated with 3 cysteines and an exchangeable S-adenosyl-L-methionine and 1 [4Fe-4S] cluster coordinated with 3 cysteines and the GTP-derived substrate.</text>
</comment>
<evidence type="ECO:0000256" key="6">
    <source>
        <dbReference type="ARBA" id="ARBA00023004"/>
    </source>
</evidence>
<dbReference type="InterPro" id="IPR040064">
    <property type="entry name" value="MoaA-like"/>
</dbReference>
<dbReference type="GO" id="GO:0061798">
    <property type="term" value="F:GTP 3',8'-cyclase activity"/>
    <property type="evidence" value="ECO:0007669"/>
    <property type="project" value="UniProtKB-UniRule"/>
</dbReference>
<dbReference type="GO" id="GO:0051539">
    <property type="term" value="F:4 iron, 4 sulfur cluster binding"/>
    <property type="evidence" value="ECO:0007669"/>
    <property type="project" value="UniProtKB-UniRule"/>
</dbReference>
<keyword evidence="9 12" id="KW-0501">Molybdenum cofactor biosynthesis</keyword>
<evidence type="ECO:0000256" key="5">
    <source>
        <dbReference type="ARBA" id="ARBA00022741"/>
    </source>
</evidence>
<dbReference type="GO" id="GO:0006777">
    <property type="term" value="P:Mo-molybdopterin cofactor biosynthetic process"/>
    <property type="evidence" value="ECO:0007669"/>
    <property type="project" value="UniProtKB-UniRule"/>
</dbReference>
<dbReference type="InterPro" id="IPR007197">
    <property type="entry name" value="rSAM"/>
</dbReference>
<feature type="binding site" evidence="12">
    <location>
        <position position="29"/>
    </location>
    <ligand>
        <name>[4Fe-4S] cluster</name>
        <dbReference type="ChEBI" id="CHEBI:49883"/>
        <label>1</label>
        <note>4Fe-4S-S-AdoMet</note>
    </ligand>
</feature>
<feature type="binding site" evidence="12">
    <location>
        <position position="26"/>
    </location>
    <ligand>
        <name>[4Fe-4S] cluster</name>
        <dbReference type="ChEBI" id="CHEBI:49883"/>
        <label>1</label>
        <note>4Fe-4S-S-AdoMet</note>
    </ligand>
</feature>
<feature type="binding site" evidence="12">
    <location>
        <begin position="274"/>
        <end position="276"/>
    </location>
    <ligand>
        <name>GTP</name>
        <dbReference type="ChEBI" id="CHEBI:37565"/>
    </ligand>
</feature>
<evidence type="ECO:0000256" key="2">
    <source>
        <dbReference type="ARBA" id="ARBA00022485"/>
    </source>
</evidence>
<dbReference type="InterPro" id="IPR013785">
    <property type="entry name" value="Aldolase_TIM"/>
</dbReference>
<reference evidence="14" key="1">
    <citation type="journal article" date="2021" name="PeerJ">
        <title>Extensive microbial diversity within the chicken gut microbiome revealed by metagenomics and culture.</title>
        <authorList>
            <person name="Gilroy R."/>
            <person name="Ravi A."/>
            <person name="Getino M."/>
            <person name="Pursley I."/>
            <person name="Horton D.L."/>
            <person name="Alikhan N.F."/>
            <person name="Baker D."/>
            <person name="Gharbi K."/>
            <person name="Hall N."/>
            <person name="Watson M."/>
            <person name="Adriaenssens E.M."/>
            <person name="Foster-Nyarko E."/>
            <person name="Jarju S."/>
            <person name="Secka A."/>
            <person name="Antonio M."/>
            <person name="Oren A."/>
            <person name="Chaudhuri R.R."/>
            <person name="La Ragione R."/>
            <person name="Hildebrand F."/>
            <person name="Pallen M.J."/>
        </authorList>
    </citation>
    <scope>NUCLEOTIDE SEQUENCE</scope>
    <source>
        <strain evidence="14">4376</strain>
    </source>
</reference>
<evidence type="ECO:0000256" key="4">
    <source>
        <dbReference type="ARBA" id="ARBA00022723"/>
    </source>
</evidence>
<dbReference type="EMBL" id="DXFZ01000070">
    <property type="protein sequence ID" value="HIW95976.1"/>
    <property type="molecule type" value="Genomic_DNA"/>
</dbReference>
<sequence>MLLKDQYGRVADDLRISLIDKCNLRCSYCMPAEGLPWMPASQLLTAAEAVRLADIGVRMFGVKDIRFTGGEPLVRKDLEEIIAGVREKHPGVSIALTTNALGLDKRVEGLKAAGLTRINVSLDTVDRQRFARVTRRDRLNDVIRRVEAAVDAGLDPVKVNAVAMRGVNDDSAPELLAWCLERGLQLRFIEQMPLDADRAWVRENLVTAAELRERLRERFVLTPHPAPRGSAPAELWDVAERGGYEGFEGDGATLSGQVGFIASVTESFCAACSRTRITADGKVRSCLFSQEETDLLALLRSGASDEQVARSWQEAMWGKPRGYGSDVVTLNDPEYVQPERSMSAIGG</sequence>
<dbReference type="CDD" id="cd01335">
    <property type="entry name" value="Radical_SAM"/>
    <property type="match status" value="1"/>
</dbReference>
<dbReference type="SMART" id="SM00729">
    <property type="entry name" value="Elp3"/>
    <property type="match status" value="1"/>
</dbReference>
<evidence type="ECO:0000256" key="11">
    <source>
        <dbReference type="ARBA" id="ARBA00048697"/>
    </source>
</evidence>
<dbReference type="PANTHER" id="PTHR22960:SF0">
    <property type="entry name" value="MOLYBDENUM COFACTOR BIOSYNTHESIS PROTEIN 1"/>
    <property type="match status" value="1"/>
</dbReference>
<feature type="binding site" evidence="12">
    <location>
        <position position="66"/>
    </location>
    <ligand>
        <name>GTP</name>
        <dbReference type="ChEBI" id="CHEBI:37565"/>
    </ligand>
</feature>